<keyword evidence="6 7" id="KW-0472">Membrane</keyword>
<dbReference type="InterPro" id="IPR007341">
    <property type="entry name" value="Transgly_assoc"/>
</dbReference>
<keyword evidence="5 7" id="KW-1133">Transmembrane helix</keyword>
<organism evidence="8 9">
    <name type="scientific">Frankia umida</name>
    <dbReference type="NCBI Taxonomy" id="573489"/>
    <lineage>
        <taxon>Bacteria</taxon>
        <taxon>Bacillati</taxon>
        <taxon>Actinomycetota</taxon>
        <taxon>Actinomycetes</taxon>
        <taxon>Frankiales</taxon>
        <taxon>Frankiaceae</taxon>
        <taxon>Frankia</taxon>
    </lineage>
</organism>
<comment type="caution">
    <text evidence="8">The sequence shown here is derived from an EMBL/GenBank/DDBJ whole genome shotgun (WGS) entry which is preliminary data.</text>
</comment>
<evidence type="ECO:0000256" key="7">
    <source>
        <dbReference type="SAM" id="Phobius"/>
    </source>
</evidence>
<accession>A0ABT0JWT2</accession>
<protein>
    <submittedName>
        <fullName evidence="8">GlsB/YeaQ/YmgE family stress response membrane protein</fullName>
    </submittedName>
</protein>
<evidence type="ECO:0000313" key="8">
    <source>
        <dbReference type="EMBL" id="MCK9876014.1"/>
    </source>
</evidence>
<gene>
    <name evidence="8" type="ORF">MXD59_09535</name>
</gene>
<evidence type="ECO:0000256" key="2">
    <source>
        <dbReference type="ARBA" id="ARBA00011006"/>
    </source>
</evidence>
<keyword evidence="4 7" id="KW-0812">Transmembrane</keyword>
<feature type="transmembrane region" description="Helical" evidence="7">
    <location>
        <begin position="28"/>
        <end position="53"/>
    </location>
</feature>
<keyword evidence="3" id="KW-1003">Cell membrane</keyword>
<sequence>MFQVIWIVFAGLVIGVLARLLVRGRQDMPLWLTVAVGIVGALVGNLIASAIGVRHTGGIDWIRHVLQVGVAVGLIFAVAPLWAARGPGSAHHHDKDRHHTAGRL</sequence>
<feature type="transmembrane region" description="Helical" evidence="7">
    <location>
        <begin position="65"/>
        <end position="84"/>
    </location>
</feature>
<proteinExistence type="inferred from homology"/>
<name>A0ABT0JWT2_9ACTN</name>
<dbReference type="RefSeq" id="WP_248824372.1">
    <property type="nucleotide sequence ID" value="NZ_JALKFT010000007.1"/>
</dbReference>
<evidence type="ECO:0000256" key="5">
    <source>
        <dbReference type="ARBA" id="ARBA00022989"/>
    </source>
</evidence>
<evidence type="ECO:0000256" key="6">
    <source>
        <dbReference type="ARBA" id="ARBA00023136"/>
    </source>
</evidence>
<comment type="similarity">
    <text evidence="2">Belongs to the UPF0410 family.</text>
</comment>
<evidence type="ECO:0000313" key="9">
    <source>
        <dbReference type="Proteomes" id="UP001201873"/>
    </source>
</evidence>
<evidence type="ECO:0000256" key="4">
    <source>
        <dbReference type="ARBA" id="ARBA00022692"/>
    </source>
</evidence>
<dbReference type="PANTHER" id="PTHR33884">
    <property type="entry name" value="UPF0410 PROTEIN YMGE"/>
    <property type="match status" value="1"/>
</dbReference>
<evidence type="ECO:0000256" key="1">
    <source>
        <dbReference type="ARBA" id="ARBA00004651"/>
    </source>
</evidence>
<reference evidence="8 9" key="1">
    <citation type="submission" date="2022-04" db="EMBL/GenBank/DDBJ databases">
        <title>Genome diversity in the genus Frankia.</title>
        <authorList>
            <person name="Carlos-Shanley C."/>
            <person name="Hahn D."/>
        </authorList>
    </citation>
    <scope>NUCLEOTIDE SEQUENCE [LARGE SCALE GENOMIC DNA]</scope>
    <source>
        <strain evidence="8 9">Ag45/Mut15</strain>
    </source>
</reference>
<dbReference type="EMBL" id="JALKFT010000007">
    <property type="protein sequence ID" value="MCK9876014.1"/>
    <property type="molecule type" value="Genomic_DNA"/>
</dbReference>
<keyword evidence="9" id="KW-1185">Reference proteome</keyword>
<dbReference type="Proteomes" id="UP001201873">
    <property type="component" value="Unassembled WGS sequence"/>
</dbReference>
<dbReference type="PANTHER" id="PTHR33884:SF3">
    <property type="entry name" value="UPF0410 PROTEIN YMGE"/>
    <property type="match status" value="1"/>
</dbReference>
<comment type="subcellular location">
    <subcellularLocation>
        <location evidence="1">Cell membrane</location>
        <topology evidence="1">Multi-pass membrane protein</topology>
    </subcellularLocation>
</comment>
<evidence type="ECO:0000256" key="3">
    <source>
        <dbReference type="ARBA" id="ARBA00022475"/>
    </source>
</evidence>